<reference evidence="2 3" key="1">
    <citation type="submission" date="2014-03" db="EMBL/GenBank/DDBJ databases">
        <title>Draft genome sequence of the novel thermoacidophilic archaea Acidianus copahuensis ALE1 strain, isolated from Copahue volcanic area in Neuquen Argentina.</title>
        <authorList>
            <person name="Urbieta M.S."/>
            <person name="Rascovan N."/>
            <person name="Castro C."/>
            <person name="Revale S."/>
            <person name="Giaveno M.A."/>
            <person name="Vazquez M.P."/>
            <person name="Donati E.R."/>
        </authorList>
    </citation>
    <scope>NUCLEOTIDE SEQUENCE [LARGE SCALE GENOMIC DNA]</scope>
    <source>
        <strain evidence="2 3">ALE1</strain>
    </source>
</reference>
<dbReference type="SUPFAM" id="SSF50998">
    <property type="entry name" value="Quinoprotein alcohol dehydrogenase-like"/>
    <property type="match status" value="1"/>
</dbReference>
<dbReference type="SMART" id="SM00564">
    <property type="entry name" value="PQQ"/>
    <property type="match status" value="5"/>
</dbReference>
<dbReference type="InterPro" id="IPR018391">
    <property type="entry name" value="PQQ_b-propeller_rpt"/>
</dbReference>
<dbReference type="Proteomes" id="UP000024332">
    <property type="component" value="Unassembled WGS sequence"/>
</dbReference>
<gene>
    <name evidence="2" type="ORF">CM19_03930</name>
</gene>
<organism evidence="2 3">
    <name type="scientific">Candidatus Acidianus copahuensis</name>
    <dbReference type="NCBI Taxonomy" id="1160895"/>
    <lineage>
        <taxon>Archaea</taxon>
        <taxon>Thermoproteota</taxon>
        <taxon>Thermoprotei</taxon>
        <taxon>Sulfolobales</taxon>
        <taxon>Sulfolobaceae</taxon>
        <taxon>Acidianus</taxon>
    </lineage>
</organism>
<dbReference type="PANTHER" id="PTHR34512:SF30">
    <property type="entry name" value="OUTER MEMBRANE PROTEIN ASSEMBLY FACTOR BAMB"/>
    <property type="match status" value="1"/>
</dbReference>
<dbReference type="PANTHER" id="PTHR34512">
    <property type="entry name" value="CELL SURFACE PROTEIN"/>
    <property type="match status" value="1"/>
</dbReference>
<dbReference type="Pfam" id="PF13360">
    <property type="entry name" value="PQQ_2"/>
    <property type="match status" value="1"/>
</dbReference>
<protein>
    <submittedName>
        <fullName evidence="2">Pyrrolo-quinoline quinone</fullName>
    </submittedName>
</protein>
<sequence>MKRTLALFLFVVSIIIIGSITVSLTYVHILSFKKTSKPTVQPIVQFEENPNHIYIINVSTGIFKDNVDWAIIVPPSIVGNMLILTTSGPMNMSSRGLEENIGSVVAINLITGKLMWEVQFPNQIMTQPIIVNNTIIVGLGNNEFPNYYNISSLTGGVIRGTGVNCLVALNLAGKILWRFPTSGEDMPTPVYYNGNIIEANGNDQVFSLTIKGNLSWIENISSYVSMSSPVLVNGTIYFGGAHPYTFYAVNASNGKILWQDSLNATGGLDDSSPAYANGIVVTSYTRLIDENTSLANYLTGINSSNGKLIWTVYEGDGSIPPNLESPPPTIYDDIVFHDTPTNGTLYAVNLTNGNILWTFYTGPTTANANILEGKYVVILNGQGELFVLSLNGTFVKEINTEIMSGPGNVIVTNNTLILWGLNGIIETIPINYII</sequence>
<dbReference type="AlphaFoldDB" id="A0A031LQG6"/>
<keyword evidence="3" id="KW-1185">Reference proteome</keyword>
<dbReference type="OrthoDB" id="145878at2157"/>
<comment type="caution">
    <text evidence="2">The sequence shown here is derived from an EMBL/GenBank/DDBJ whole genome shotgun (WGS) entry which is preliminary data.</text>
</comment>
<dbReference type="Gene3D" id="2.40.10.480">
    <property type="match status" value="1"/>
</dbReference>
<dbReference type="InterPro" id="IPR002372">
    <property type="entry name" value="PQQ_rpt_dom"/>
</dbReference>
<evidence type="ECO:0000259" key="1">
    <source>
        <dbReference type="Pfam" id="PF13360"/>
    </source>
</evidence>
<dbReference type="STRING" id="1160895.CM19_03930"/>
<feature type="domain" description="Pyrrolo-quinoline quinone repeat" evidence="1">
    <location>
        <begin position="247"/>
        <end position="395"/>
    </location>
</feature>
<name>A0A031LQG6_9CREN</name>
<accession>A0A031LQG6</accession>
<evidence type="ECO:0000313" key="2">
    <source>
        <dbReference type="EMBL" id="EZQ10587.1"/>
    </source>
</evidence>
<dbReference type="EMBL" id="JFZT01000021">
    <property type="protein sequence ID" value="EZQ10587.1"/>
    <property type="molecule type" value="Genomic_DNA"/>
</dbReference>
<dbReference type="Gene3D" id="2.130.10.10">
    <property type="entry name" value="YVTN repeat-like/Quinoprotein amine dehydrogenase"/>
    <property type="match status" value="1"/>
</dbReference>
<dbReference type="RefSeq" id="WP_048099092.1">
    <property type="nucleotide sequence ID" value="NZ_JFZT01000021.1"/>
</dbReference>
<dbReference type="InterPro" id="IPR011047">
    <property type="entry name" value="Quinoprotein_ADH-like_sf"/>
</dbReference>
<dbReference type="InterPro" id="IPR015943">
    <property type="entry name" value="WD40/YVTN_repeat-like_dom_sf"/>
</dbReference>
<evidence type="ECO:0000313" key="3">
    <source>
        <dbReference type="Proteomes" id="UP000024332"/>
    </source>
</evidence>
<proteinExistence type="predicted"/>